<dbReference type="EC" id="7.1.1.9" evidence="10"/>
<keyword evidence="13" id="KW-1185">Reference proteome</keyword>
<dbReference type="Proteomes" id="UP000183413">
    <property type="component" value="Unassembled WGS sequence"/>
</dbReference>
<dbReference type="InterPro" id="IPR021050">
    <property type="entry name" value="Cyt_c_oxidase_su4_actinobac"/>
</dbReference>
<evidence type="ECO:0000256" key="5">
    <source>
        <dbReference type="ARBA" id="ARBA00022692"/>
    </source>
</evidence>
<keyword evidence="4 10" id="KW-1003">Cell membrane</keyword>
<evidence type="ECO:0000256" key="11">
    <source>
        <dbReference type="SAM" id="Phobius"/>
    </source>
</evidence>
<dbReference type="GO" id="GO:0005886">
    <property type="term" value="C:plasma membrane"/>
    <property type="evidence" value="ECO:0007669"/>
    <property type="project" value="UniProtKB-SubCell"/>
</dbReference>
<reference evidence="12 13" key="1">
    <citation type="submission" date="2016-10" db="EMBL/GenBank/DDBJ databases">
        <authorList>
            <person name="de Groot N.N."/>
        </authorList>
    </citation>
    <scope>NUCLEOTIDE SEQUENCE [LARGE SCALE GENOMIC DNA]</scope>
    <source>
        <strain evidence="12 13">DSM 43067</strain>
    </source>
</reference>
<dbReference type="InParanoid" id="A0A1I4WYA5"/>
<dbReference type="RefSeq" id="WP_021599302.1">
    <property type="nucleotide sequence ID" value="NZ_CP083237.1"/>
</dbReference>
<comment type="catalytic activity">
    <reaction evidence="9 10">
        <text>4 Fe(II)-[cytochrome c] + O2 + 8 H(+)(in) = 4 Fe(III)-[cytochrome c] + 2 H2O + 4 H(+)(out)</text>
        <dbReference type="Rhea" id="RHEA:11436"/>
        <dbReference type="Rhea" id="RHEA-COMP:10350"/>
        <dbReference type="Rhea" id="RHEA-COMP:14399"/>
        <dbReference type="ChEBI" id="CHEBI:15377"/>
        <dbReference type="ChEBI" id="CHEBI:15378"/>
        <dbReference type="ChEBI" id="CHEBI:15379"/>
        <dbReference type="ChEBI" id="CHEBI:29033"/>
        <dbReference type="ChEBI" id="CHEBI:29034"/>
        <dbReference type="EC" id="7.1.1.9"/>
    </reaction>
</comment>
<sequence>MRVQAFMFYGCAVFFLATDVVYWLWSKDWTGTTALGLSVGLAGLIGFYIHFTVRRLERANAGPLYEDDPEGDIADAAGELGFFSPHSWWPLFVGLSAAGVALGVVFGWWLVILGAAAAILSVIGLVFEYYRGHFAH</sequence>
<dbReference type="GO" id="GO:0004129">
    <property type="term" value="F:cytochrome-c oxidase activity"/>
    <property type="evidence" value="ECO:0007669"/>
    <property type="project" value="UniProtKB-EC"/>
</dbReference>
<proteinExistence type="inferred from homology"/>
<evidence type="ECO:0000256" key="10">
    <source>
        <dbReference type="PIRNR" id="PIRNR017385"/>
    </source>
</evidence>
<evidence type="ECO:0000256" key="7">
    <source>
        <dbReference type="ARBA" id="ARBA00022989"/>
    </source>
</evidence>
<comment type="function">
    <text evidence="1 10">Part of cytochrome c oxidase, its function is unknown.</text>
</comment>
<dbReference type="AlphaFoldDB" id="A0A1I4WYA5"/>
<organism evidence="12 13">
    <name type="scientific">Actinomadura madurae</name>
    <dbReference type="NCBI Taxonomy" id="1993"/>
    <lineage>
        <taxon>Bacteria</taxon>
        <taxon>Bacillati</taxon>
        <taxon>Actinomycetota</taxon>
        <taxon>Actinomycetes</taxon>
        <taxon>Streptosporangiales</taxon>
        <taxon>Thermomonosporaceae</taxon>
        <taxon>Actinomadura</taxon>
    </lineage>
</organism>
<keyword evidence="5 11" id="KW-0812">Transmembrane</keyword>
<protein>
    <recommendedName>
        <fullName evidence="10">Cytochrome c oxidase polypeptide 4</fullName>
        <ecNumber evidence="10">7.1.1.9</ecNumber>
    </recommendedName>
    <alternativeName>
        <fullName evidence="10">Cytochrome aa3 subunit 4</fullName>
    </alternativeName>
    <alternativeName>
        <fullName evidence="10">Cytochrome c oxidase polypeptide IV</fullName>
    </alternativeName>
</protein>
<feature type="transmembrane region" description="Helical" evidence="11">
    <location>
        <begin position="31"/>
        <end position="51"/>
    </location>
</feature>
<keyword evidence="6 10" id="KW-1278">Translocase</keyword>
<feature type="transmembrane region" description="Helical" evidence="11">
    <location>
        <begin position="7"/>
        <end position="25"/>
    </location>
</feature>
<evidence type="ECO:0000256" key="8">
    <source>
        <dbReference type="ARBA" id="ARBA00023136"/>
    </source>
</evidence>
<dbReference type="GO" id="GO:0022900">
    <property type="term" value="P:electron transport chain"/>
    <property type="evidence" value="ECO:0007669"/>
    <property type="project" value="InterPro"/>
</dbReference>
<evidence type="ECO:0000256" key="3">
    <source>
        <dbReference type="ARBA" id="ARBA00006870"/>
    </source>
</evidence>
<feature type="transmembrane region" description="Helical" evidence="11">
    <location>
        <begin position="112"/>
        <end position="130"/>
    </location>
</feature>
<evidence type="ECO:0000256" key="9">
    <source>
        <dbReference type="ARBA" id="ARBA00047816"/>
    </source>
</evidence>
<evidence type="ECO:0000256" key="4">
    <source>
        <dbReference type="ARBA" id="ARBA00022475"/>
    </source>
</evidence>
<accession>A0A1I4WYA5</accession>
<dbReference type="EMBL" id="FOVH01000001">
    <property type="protein sequence ID" value="SFN18711.1"/>
    <property type="molecule type" value="Genomic_DNA"/>
</dbReference>
<evidence type="ECO:0000313" key="12">
    <source>
        <dbReference type="EMBL" id="SFN18711.1"/>
    </source>
</evidence>
<name>A0A1I4WYA5_9ACTN</name>
<comment type="subcellular location">
    <subcellularLocation>
        <location evidence="2">Cell membrane</location>
        <topology evidence="2">Multi-pass membrane protein</topology>
    </subcellularLocation>
</comment>
<evidence type="ECO:0000256" key="1">
    <source>
        <dbReference type="ARBA" id="ARBA00002536"/>
    </source>
</evidence>
<evidence type="ECO:0000256" key="6">
    <source>
        <dbReference type="ARBA" id="ARBA00022967"/>
    </source>
</evidence>
<comment type="subunit">
    <text evidence="10">Associates with subunits I, II and III to form cytochrome c oxidase.</text>
</comment>
<evidence type="ECO:0000256" key="2">
    <source>
        <dbReference type="ARBA" id="ARBA00004651"/>
    </source>
</evidence>
<dbReference type="STRING" id="1993.SAMN04489713_101586"/>
<dbReference type="Pfam" id="PF12270">
    <property type="entry name" value="Cyt_c_ox_IV"/>
    <property type="match status" value="1"/>
</dbReference>
<dbReference type="OrthoDB" id="5244617at2"/>
<comment type="similarity">
    <text evidence="3 10">Belongs to the cytochrome c oxidase bacterial subunit CtaF family.</text>
</comment>
<gene>
    <name evidence="12" type="ORF">SAMN04489713_101586</name>
</gene>
<dbReference type="eggNOG" id="ENOG5032SZC">
    <property type="taxonomic scope" value="Bacteria"/>
</dbReference>
<keyword evidence="7 11" id="KW-1133">Transmembrane helix</keyword>
<dbReference type="PIRSF" id="PIRSF017385">
    <property type="entry name" value="CtaF"/>
    <property type="match status" value="1"/>
</dbReference>
<evidence type="ECO:0000313" key="13">
    <source>
        <dbReference type="Proteomes" id="UP000183413"/>
    </source>
</evidence>
<keyword evidence="8 10" id="KW-0472">Membrane</keyword>
<dbReference type="GeneID" id="99656431"/>